<feature type="non-terminal residue" evidence="2">
    <location>
        <position position="1"/>
    </location>
</feature>
<dbReference type="RefSeq" id="XP_002780129.1">
    <property type="nucleotide sequence ID" value="XM_002780083.1"/>
</dbReference>
<evidence type="ECO:0000313" key="3">
    <source>
        <dbReference type="Proteomes" id="UP000007800"/>
    </source>
</evidence>
<organism evidence="3">
    <name type="scientific">Perkinsus marinus (strain ATCC 50983 / TXsc)</name>
    <dbReference type="NCBI Taxonomy" id="423536"/>
    <lineage>
        <taxon>Eukaryota</taxon>
        <taxon>Sar</taxon>
        <taxon>Alveolata</taxon>
        <taxon>Perkinsozoa</taxon>
        <taxon>Perkinsea</taxon>
        <taxon>Perkinsida</taxon>
        <taxon>Perkinsidae</taxon>
        <taxon>Perkinsus</taxon>
    </lineage>
</organism>
<sequence>TFRGKLNVDVVTTGDTTAANSETVPCTGGLSTTSGVENPTFPGNNDLEDDPEILEDGEIEEVHFIFRVDKDTRKRCLERWRLRAAELPTVKSVTECQKQPDEQRVVGTMGCLIDFGCTETVLGFFSSAVCSSLARSGGCSGPWDLNFSDLASACVVEVSDDSLCFPLKLMQGKHISRLVLRMHQDWQMMKQASDLDDFSREE</sequence>
<feature type="non-terminal residue" evidence="2">
    <location>
        <position position="202"/>
    </location>
</feature>
<dbReference type="EMBL" id="GG676195">
    <property type="protein sequence ID" value="EER11924.1"/>
    <property type="molecule type" value="Genomic_DNA"/>
</dbReference>
<dbReference type="InParanoid" id="C5KUB9"/>
<dbReference type="AlphaFoldDB" id="C5KUB9"/>
<protein>
    <submittedName>
        <fullName evidence="2">Uncharacterized protein</fullName>
    </submittedName>
</protein>
<feature type="compositionally biased region" description="Polar residues" evidence="1">
    <location>
        <begin position="28"/>
        <end position="43"/>
    </location>
</feature>
<evidence type="ECO:0000256" key="1">
    <source>
        <dbReference type="SAM" id="MobiDB-lite"/>
    </source>
</evidence>
<dbReference type="OrthoDB" id="10596469at2759"/>
<dbReference type="Proteomes" id="UP000007800">
    <property type="component" value="Unassembled WGS sequence"/>
</dbReference>
<name>C5KUB9_PERM5</name>
<feature type="region of interest" description="Disordered" evidence="1">
    <location>
        <begin position="28"/>
        <end position="47"/>
    </location>
</feature>
<proteinExistence type="predicted"/>
<dbReference type="GeneID" id="9060684"/>
<reference evidence="2 3" key="1">
    <citation type="submission" date="2008-07" db="EMBL/GenBank/DDBJ databases">
        <authorList>
            <person name="El-Sayed N."/>
            <person name="Caler E."/>
            <person name="Inman J."/>
            <person name="Amedeo P."/>
            <person name="Hass B."/>
            <person name="Wortman J."/>
        </authorList>
    </citation>
    <scope>NUCLEOTIDE SEQUENCE [LARGE SCALE GENOMIC DNA]</scope>
    <source>
        <strain evidence="3">ATCC 50983 / TXsc</strain>
    </source>
</reference>
<keyword evidence="3" id="KW-1185">Reference proteome</keyword>
<evidence type="ECO:0000313" key="2">
    <source>
        <dbReference type="EMBL" id="EER11924.1"/>
    </source>
</evidence>
<accession>C5KUB9</accession>
<gene>
    <name evidence="2" type="ORF">Pmar_PMAR004138</name>
</gene>